<gene>
    <name evidence="3" type="ORF">DL762_000332</name>
</gene>
<keyword evidence="4" id="KW-1185">Reference proteome</keyword>
<keyword evidence="2" id="KW-1133">Transmembrane helix</keyword>
<evidence type="ECO:0000256" key="1">
    <source>
        <dbReference type="SAM" id="MobiDB-lite"/>
    </source>
</evidence>
<protein>
    <submittedName>
        <fullName evidence="3">Uncharacterized protein</fullName>
    </submittedName>
</protein>
<feature type="compositionally biased region" description="Pro residues" evidence="1">
    <location>
        <begin position="237"/>
        <end position="249"/>
    </location>
</feature>
<feature type="region of interest" description="Disordered" evidence="1">
    <location>
        <begin position="98"/>
        <end position="262"/>
    </location>
</feature>
<keyword evidence="2" id="KW-0472">Membrane</keyword>
<accession>A0ABY0HJG9</accession>
<organism evidence="3 4">
    <name type="scientific">Monosporascus cannonballus</name>
    <dbReference type="NCBI Taxonomy" id="155416"/>
    <lineage>
        <taxon>Eukaryota</taxon>
        <taxon>Fungi</taxon>
        <taxon>Dikarya</taxon>
        <taxon>Ascomycota</taxon>
        <taxon>Pezizomycotina</taxon>
        <taxon>Sordariomycetes</taxon>
        <taxon>Xylariomycetidae</taxon>
        <taxon>Xylariales</taxon>
        <taxon>Xylariales incertae sedis</taxon>
        <taxon>Monosporascus</taxon>
    </lineage>
</organism>
<dbReference type="EMBL" id="QJNS01000006">
    <property type="protein sequence ID" value="RYO94898.1"/>
    <property type="molecule type" value="Genomic_DNA"/>
</dbReference>
<evidence type="ECO:0000313" key="3">
    <source>
        <dbReference type="EMBL" id="RYO94898.1"/>
    </source>
</evidence>
<sequence>MDSVDLRAFCANLASGQVSSVRIFPNPDDAAHDFAALGRALWYAATAPCSVLCFLARASLDAVFVILNLLLWLLCGLLFVVVVLSIYEVAEEKRKAETEGEAKAKCKDRAEEEKEKEKEKKAEKLGGCGMAKEGEASAGNSDKYWMGDKDPDGSGNGSSSGSARGRKNGKERQATEMTTESVAKGMASASQTAGRARIQAASAAAAAADKAAAAAGNDTAAAGPSSSSSRRRQLTPPTIPPIPTSPSPAPQQQQQLPADGYDWFADLDPKLYQQFLFGDGGSS</sequence>
<keyword evidence="2" id="KW-0812">Transmembrane</keyword>
<proteinExistence type="predicted"/>
<evidence type="ECO:0000256" key="2">
    <source>
        <dbReference type="SAM" id="Phobius"/>
    </source>
</evidence>
<feature type="transmembrane region" description="Helical" evidence="2">
    <location>
        <begin position="40"/>
        <end position="60"/>
    </location>
</feature>
<reference evidence="3 4" key="1">
    <citation type="submission" date="2018-06" db="EMBL/GenBank/DDBJ databases">
        <title>Complete Genomes of Monosporascus.</title>
        <authorList>
            <person name="Robinson A.J."/>
            <person name="Natvig D.O."/>
        </authorList>
    </citation>
    <scope>NUCLEOTIDE SEQUENCE [LARGE SCALE GENOMIC DNA]</scope>
    <source>
        <strain evidence="3 4">CBS 609.92</strain>
    </source>
</reference>
<comment type="caution">
    <text evidence="3">The sequence shown here is derived from an EMBL/GenBank/DDBJ whole genome shotgun (WGS) entry which is preliminary data.</text>
</comment>
<feature type="compositionally biased region" description="Low complexity" evidence="1">
    <location>
        <begin position="193"/>
        <end position="228"/>
    </location>
</feature>
<evidence type="ECO:0000313" key="4">
    <source>
        <dbReference type="Proteomes" id="UP000294003"/>
    </source>
</evidence>
<feature type="compositionally biased region" description="Basic and acidic residues" evidence="1">
    <location>
        <begin position="98"/>
        <end position="124"/>
    </location>
</feature>
<name>A0ABY0HJG9_9PEZI</name>
<dbReference type="Proteomes" id="UP000294003">
    <property type="component" value="Unassembled WGS sequence"/>
</dbReference>
<feature type="transmembrane region" description="Helical" evidence="2">
    <location>
        <begin position="66"/>
        <end position="87"/>
    </location>
</feature>